<dbReference type="Proteomes" id="UP000184375">
    <property type="component" value="Unassembled WGS sequence"/>
</dbReference>
<dbReference type="Pfam" id="PF05157">
    <property type="entry name" value="MshEN"/>
    <property type="match status" value="1"/>
</dbReference>
<evidence type="ECO:0000256" key="2">
    <source>
        <dbReference type="ARBA" id="ARBA00022741"/>
    </source>
</evidence>
<evidence type="ECO:0000256" key="3">
    <source>
        <dbReference type="ARBA" id="ARBA00022840"/>
    </source>
</evidence>
<keyword evidence="2" id="KW-0547">Nucleotide-binding</keyword>
<keyword evidence="3" id="KW-0067">ATP-binding</keyword>
<feature type="domain" description="AAA+ ATPase" evidence="4">
    <location>
        <begin position="322"/>
        <end position="443"/>
    </location>
</feature>
<evidence type="ECO:0000259" key="4">
    <source>
        <dbReference type="SMART" id="SM00382"/>
    </source>
</evidence>
<proteinExistence type="inferred from homology"/>
<dbReference type="GO" id="GO:0016887">
    <property type="term" value="F:ATP hydrolysis activity"/>
    <property type="evidence" value="ECO:0007669"/>
    <property type="project" value="TreeGrafter"/>
</dbReference>
<dbReference type="InterPro" id="IPR007831">
    <property type="entry name" value="T2SS_GspE_N"/>
</dbReference>
<protein>
    <submittedName>
        <fullName evidence="5">Type IV pilus assembly protein PilB</fullName>
    </submittedName>
</protein>
<dbReference type="EMBL" id="FRCR01000006">
    <property type="protein sequence ID" value="SHM52094.1"/>
    <property type="molecule type" value="Genomic_DNA"/>
</dbReference>
<dbReference type="InterPro" id="IPR037257">
    <property type="entry name" value="T2SS_E_N_sf"/>
</dbReference>
<dbReference type="InterPro" id="IPR003593">
    <property type="entry name" value="AAA+_ATPase"/>
</dbReference>
<dbReference type="SUPFAM" id="SSF160246">
    <property type="entry name" value="EspE N-terminal domain-like"/>
    <property type="match status" value="1"/>
</dbReference>
<keyword evidence="6" id="KW-1185">Reference proteome</keyword>
<comment type="similarity">
    <text evidence="1">Belongs to the GSP E family.</text>
</comment>
<evidence type="ECO:0000256" key="1">
    <source>
        <dbReference type="ARBA" id="ARBA00006611"/>
    </source>
</evidence>
<dbReference type="PANTHER" id="PTHR30258">
    <property type="entry name" value="TYPE II SECRETION SYSTEM PROTEIN GSPE-RELATED"/>
    <property type="match status" value="1"/>
</dbReference>
<dbReference type="Gene3D" id="3.40.50.300">
    <property type="entry name" value="P-loop containing nucleotide triphosphate hydrolases"/>
    <property type="match status" value="1"/>
</dbReference>
<dbReference type="RefSeq" id="WP_073256260.1">
    <property type="nucleotide sequence ID" value="NZ_FRCR01000006.1"/>
</dbReference>
<dbReference type="STRING" id="447595.SAMN05660826_01248"/>
<dbReference type="CDD" id="cd01129">
    <property type="entry name" value="PulE-GspE-like"/>
    <property type="match status" value="1"/>
</dbReference>
<organism evidence="5 6">
    <name type="scientific">Caldanaerovirga acetigignens</name>
    <dbReference type="NCBI Taxonomy" id="447595"/>
    <lineage>
        <taxon>Bacteria</taxon>
        <taxon>Bacillati</taxon>
        <taxon>Bacillota</taxon>
        <taxon>Clostridia</taxon>
        <taxon>Thermosediminibacterales</taxon>
        <taxon>Thermosediminibacteraceae</taxon>
        <taxon>Caldanaerovirga</taxon>
    </lineage>
</organism>
<dbReference type="Gene3D" id="3.30.450.90">
    <property type="match status" value="1"/>
</dbReference>
<reference evidence="6" key="1">
    <citation type="submission" date="2016-11" db="EMBL/GenBank/DDBJ databases">
        <authorList>
            <person name="Varghese N."/>
            <person name="Submissions S."/>
        </authorList>
    </citation>
    <scope>NUCLEOTIDE SEQUENCE [LARGE SCALE GENOMIC DNA]</scope>
    <source>
        <strain evidence="6">DSM 18802</strain>
    </source>
</reference>
<dbReference type="FunFam" id="3.40.50.300:FF:000398">
    <property type="entry name" value="Type IV pilus assembly ATPase PilB"/>
    <property type="match status" value="1"/>
</dbReference>
<dbReference type="InterPro" id="IPR027417">
    <property type="entry name" value="P-loop_NTPase"/>
</dbReference>
<sequence length="568" mass="63917">MLNIYYVGKIYYDGDTVIKKIGEILLEYNIISKYQLEDALELQKKTGKRIGEILVELGLIKEKLLMEVLEFQLGIPYVDLNAYDIDPEIIKFLPESLARKYNAFPVKYNEGVLTLALSDPVDVIAINDLRVITGKEIQIALASKAQIERAIEVFYSAKDSIKEVLQNIGIRLQDESSYEDLYDEENAPIIKLVNTVLFRAISEGASDIHIEPQGKEIRVRYRIDGELFEVIRWPKELLDSVVTRIKIMGGMDIAQKRIAQDGHFDFPISDNIYDIRVSTMPTIHGEKLVLRIFNHQRMTLDLKYLGFDGNELDLISKMLQFPHGMILVTGPTGSGKTTTLYSMLNHINNSSKNIVTLEDPVEYIIDGINQLQINPKAGVTFAQALRSILRQDPNVIMIGEIRDRETAEIAVRAALTGHLVLSTLHTGDAVGSITRLLDMGVEASLVASSLIGVVSQRLIRKICPYCKEEYQPDAQDLIALGLDVNQKLFHGKGCKLCNKSGFSGRTVIAEILLLTQKHRELITRGNITEEFTKVSKQMNFRSIRETAVKKVIEGITAPREIIKVIFSN</sequence>
<dbReference type="InterPro" id="IPR001482">
    <property type="entry name" value="T2SS/T4SS_dom"/>
</dbReference>
<dbReference type="Gene3D" id="3.30.300.160">
    <property type="entry name" value="Type II secretion system, protein E, N-terminal domain"/>
    <property type="match status" value="1"/>
</dbReference>
<dbReference type="Pfam" id="PF00437">
    <property type="entry name" value="T2SSE"/>
    <property type="match status" value="1"/>
</dbReference>
<dbReference type="GO" id="GO:0005886">
    <property type="term" value="C:plasma membrane"/>
    <property type="evidence" value="ECO:0007669"/>
    <property type="project" value="TreeGrafter"/>
</dbReference>
<evidence type="ECO:0000313" key="5">
    <source>
        <dbReference type="EMBL" id="SHM52094.1"/>
    </source>
</evidence>
<dbReference type="GO" id="GO:0005524">
    <property type="term" value="F:ATP binding"/>
    <property type="evidence" value="ECO:0007669"/>
    <property type="project" value="UniProtKB-KW"/>
</dbReference>
<gene>
    <name evidence="5" type="ORF">SAMN05660826_01248</name>
</gene>
<dbReference type="PANTHER" id="PTHR30258:SF1">
    <property type="entry name" value="PROTEIN TRANSPORT PROTEIN HOFB HOMOLOG"/>
    <property type="match status" value="1"/>
</dbReference>
<accession>A0A1M7JGE8</accession>
<dbReference type="OrthoDB" id="9808272at2"/>
<name>A0A1M7JGE8_9FIRM</name>
<dbReference type="SUPFAM" id="SSF52540">
    <property type="entry name" value="P-loop containing nucleoside triphosphate hydrolases"/>
    <property type="match status" value="1"/>
</dbReference>
<evidence type="ECO:0000313" key="6">
    <source>
        <dbReference type="Proteomes" id="UP000184375"/>
    </source>
</evidence>
<dbReference type="SMART" id="SM00382">
    <property type="entry name" value="AAA"/>
    <property type="match status" value="1"/>
</dbReference>
<dbReference type="AlphaFoldDB" id="A0A1M7JGE8"/>
<dbReference type="FunFam" id="3.30.300.160:FF:000002">
    <property type="entry name" value="Type II secretion system protein E"/>
    <property type="match status" value="1"/>
</dbReference>